<protein>
    <submittedName>
        <fullName evidence="1">Uncharacterized protein</fullName>
    </submittedName>
</protein>
<accession>A0A8J5UV59</accession>
<gene>
    <name evidence="1" type="ORF">GUJ93_ZPchr0043g16395</name>
</gene>
<comment type="caution">
    <text evidence="1">The sequence shown here is derived from an EMBL/GenBank/DDBJ whole genome shotgun (WGS) entry which is preliminary data.</text>
</comment>
<organism evidence="1 2">
    <name type="scientific">Zizania palustris</name>
    <name type="common">Northern wild rice</name>
    <dbReference type="NCBI Taxonomy" id="103762"/>
    <lineage>
        <taxon>Eukaryota</taxon>
        <taxon>Viridiplantae</taxon>
        <taxon>Streptophyta</taxon>
        <taxon>Embryophyta</taxon>
        <taxon>Tracheophyta</taxon>
        <taxon>Spermatophyta</taxon>
        <taxon>Magnoliopsida</taxon>
        <taxon>Liliopsida</taxon>
        <taxon>Poales</taxon>
        <taxon>Poaceae</taxon>
        <taxon>BOP clade</taxon>
        <taxon>Oryzoideae</taxon>
        <taxon>Oryzeae</taxon>
        <taxon>Zizaniinae</taxon>
        <taxon>Zizania</taxon>
    </lineage>
</organism>
<keyword evidence="2" id="KW-1185">Reference proteome</keyword>
<reference evidence="1" key="2">
    <citation type="submission" date="2021-02" db="EMBL/GenBank/DDBJ databases">
        <authorList>
            <person name="Kimball J.A."/>
            <person name="Haas M.W."/>
            <person name="Macchietto M."/>
            <person name="Kono T."/>
            <person name="Duquette J."/>
            <person name="Shao M."/>
        </authorList>
    </citation>
    <scope>NUCLEOTIDE SEQUENCE</scope>
    <source>
        <tissue evidence="1">Fresh leaf tissue</tissue>
    </source>
</reference>
<name>A0A8J5UV59_ZIZPA</name>
<sequence>MGKPCSLQSRVQEAVRAIVDFVKREGPNGWDDPWSKIQQSYGDVLEILHWSTSLMRDSIELSLFQKNKDSRRFLI</sequence>
<reference evidence="1" key="1">
    <citation type="journal article" date="2021" name="bioRxiv">
        <title>Whole Genome Assembly and Annotation of Northern Wild Rice, Zizania palustris L., Supports a Whole Genome Duplication in the Zizania Genus.</title>
        <authorList>
            <person name="Haas M."/>
            <person name="Kono T."/>
            <person name="Macchietto M."/>
            <person name="Millas R."/>
            <person name="McGilp L."/>
            <person name="Shao M."/>
            <person name="Duquette J."/>
            <person name="Hirsch C.N."/>
            <person name="Kimball J."/>
        </authorList>
    </citation>
    <scope>NUCLEOTIDE SEQUENCE</scope>
    <source>
        <tissue evidence="1">Fresh leaf tissue</tissue>
    </source>
</reference>
<dbReference type="EMBL" id="JAAALK010000868">
    <property type="protein sequence ID" value="KAG8044162.1"/>
    <property type="molecule type" value="Genomic_DNA"/>
</dbReference>
<evidence type="ECO:0000313" key="1">
    <source>
        <dbReference type="EMBL" id="KAG8044162.1"/>
    </source>
</evidence>
<evidence type="ECO:0000313" key="2">
    <source>
        <dbReference type="Proteomes" id="UP000729402"/>
    </source>
</evidence>
<proteinExistence type="predicted"/>
<dbReference type="AlphaFoldDB" id="A0A8J5UV59"/>
<dbReference type="Proteomes" id="UP000729402">
    <property type="component" value="Unassembled WGS sequence"/>
</dbReference>